<comment type="similarity">
    <text evidence="4">Belongs to the NMI family.</text>
</comment>
<comment type="subcellular location">
    <subcellularLocation>
        <location evidence="2">Cytoplasm</location>
    </subcellularLocation>
    <subcellularLocation>
        <location evidence="1">Nucleus</location>
    </subcellularLocation>
    <subcellularLocation>
        <location evidence="3">Secreted</location>
    </subcellularLocation>
</comment>
<dbReference type="PANTHER" id="PTHR15225:SF4">
    <property type="entry name" value="N-MYC-INTERACTOR"/>
    <property type="match status" value="1"/>
</dbReference>
<feature type="coiled-coil region" evidence="10">
    <location>
        <begin position="146"/>
        <end position="201"/>
    </location>
</feature>
<keyword evidence="6" id="KW-0964">Secreted</keyword>
<accession>A0A6J0UV40</accession>
<dbReference type="Pfam" id="PF07292">
    <property type="entry name" value="NID"/>
    <property type="match status" value="2"/>
</dbReference>
<dbReference type="CTD" id="9111"/>
<protein>
    <submittedName>
        <fullName evidence="14">N-myc-interactor isoform X2</fullName>
    </submittedName>
</protein>
<evidence type="ECO:0000256" key="1">
    <source>
        <dbReference type="ARBA" id="ARBA00004123"/>
    </source>
</evidence>
<dbReference type="GO" id="GO:0005737">
    <property type="term" value="C:cytoplasm"/>
    <property type="evidence" value="ECO:0007669"/>
    <property type="project" value="UniProtKB-SubCell"/>
</dbReference>
<evidence type="ECO:0000256" key="5">
    <source>
        <dbReference type="ARBA" id="ARBA00022490"/>
    </source>
</evidence>
<evidence type="ECO:0000259" key="11">
    <source>
        <dbReference type="Pfam" id="PF07292"/>
    </source>
</evidence>
<keyword evidence="9" id="KW-0539">Nucleus</keyword>
<evidence type="ECO:0000256" key="3">
    <source>
        <dbReference type="ARBA" id="ARBA00004613"/>
    </source>
</evidence>
<dbReference type="GeneID" id="110087323"/>
<feature type="domain" description="NID" evidence="11">
    <location>
        <begin position="287"/>
        <end position="374"/>
    </location>
</feature>
<dbReference type="InterPro" id="IPR012677">
    <property type="entry name" value="Nucleotide-bd_a/b_plait_sf"/>
</dbReference>
<dbReference type="RefSeq" id="XP_020664571.2">
    <property type="nucleotide sequence ID" value="XM_020808912.2"/>
</dbReference>
<evidence type="ECO:0000256" key="8">
    <source>
        <dbReference type="ARBA" id="ARBA00022859"/>
    </source>
</evidence>
<keyword evidence="5" id="KW-0963">Cytoplasm</keyword>
<dbReference type="Gene3D" id="3.30.70.330">
    <property type="match status" value="1"/>
</dbReference>
<keyword evidence="8" id="KW-0391">Immunity</keyword>
<reference evidence="13" key="1">
    <citation type="submission" date="2025-05" db="UniProtKB">
        <authorList>
            <consortium name="RefSeq"/>
        </authorList>
    </citation>
    <scope>NUCLEOTIDE SEQUENCE [LARGE SCALE GENOMIC DNA]</scope>
</reference>
<keyword evidence="10" id="KW-0175">Coiled coil</keyword>
<evidence type="ECO:0000256" key="2">
    <source>
        <dbReference type="ARBA" id="ARBA00004496"/>
    </source>
</evidence>
<feature type="domain" description="NID" evidence="11">
    <location>
        <begin position="385"/>
        <end position="474"/>
    </location>
</feature>
<evidence type="ECO:0000256" key="7">
    <source>
        <dbReference type="ARBA" id="ARBA00022588"/>
    </source>
</evidence>
<dbReference type="GO" id="GO:0045087">
    <property type="term" value="P:innate immune response"/>
    <property type="evidence" value="ECO:0007669"/>
    <property type="project" value="UniProtKB-KW"/>
</dbReference>
<evidence type="ECO:0000259" key="12">
    <source>
        <dbReference type="Pfam" id="PF07334"/>
    </source>
</evidence>
<dbReference type="GO" id="GO:0005634">
    <property type="term" value="C:nucleus"/>
    <property type="evidence" value="ECO:0007669"/>
    <property type="project" value="UniProtKB-SubCell"/>
</dbReference>
<dbReference type="PANTHER" id="PTHR15225">
    <property type="entry name" value="INTERFERON-INDUCED PROTEIN 35/NMI N-MYC/STAT INTERACTING PROTEIN"/>
    <property type="match status" value="1"/>
</dbReference>
<proteinExistence type="inferred from homology"/>
<evidence type="ECO:0000313" key="13">
    <source>
        <dbReference type="Proteomes" id="UP001652642"/>
    </source>
</evidence>
<evidence type="ECO:0000256" key="9">
    <source>
        <dbReference type="ARBA" id="ARBA00023242"/>
    </source>
</evidence>
<sequence>MAPLPPPPSLHVTSRNGQRCVWCAIRLAWERAPGPPESIQTGLTYATKKVRTATTIHPRKGAPVLRTVVLPPPFPCLELDFASLQRRAAAGKSESESVCKACCDDGGRRFLAEPRSAVAFGFPPCILGKGANMEKDAIPGTSANERNNFKEQLKEKLVKAEKLKADMLLLKLAADEKKKTLQNELEKLKDLVSKKKRQEDHKRDLSIIKEQNTELRKVIGSLKSKLESVTAQCEELGRSVQLKKHIPEKKMKCTRLENVTTEDKYTNMSCFFKITPKIPFRVGQGEALITFEEESVAQEVIRRRSHTVSLENEDIILQALPVPLETGVTFELHVKIPQQKVQVSDIPDLNLPDEWMRDKLELYFYKTKLGGEVQNVTYDQRSCMALVTFTQPIAANDIVKYGAYPFHAGDWIFPITVSPIKQSHIEKFQIFSGISRKTVLLKGIQTKEEDDENVQDMIAIHFQKPSSGGGEVESVRYVRKGTKIAYFENDNTSDVI</sequence>
<dbReference type="GO" id="GO:0005576">
    <property type="term" value="C:extracellular region"/>
    <property type="evidence" value="ECO:0007669"/>
    <property type="project" value="UniProtKB-SubCell"/>
</dbReference>
<evidence type="ECO:0000313" key="14">
    <source>
        <dbReference type="RefSeq" id="XP_020664571.2"/>
    </source>
</evidence>
<evidence type="ECO:0000256" key="4">
    <source>
        <dbReference type="ARBA" id="ARBA00010081"/>
    </source>
</evidence>
<gene>
    <name evidence="14" type="primary">NMI</name>
</gene>
<dbReference type="AlphaFoldDB" id="A0A6J0UV40"/>
<keyword evidence="7" id="KW-0399">Innate immunity</keyword>
<dbReference type="Pfam" id="PF07334">
    <property type="entry name" value="IFP_35_N"/>
    <property type="match status" value="1"/>
</dbReference>
<dbReference type="InterPro" id="IPR009909">
    <property type="entry name" value="Nmi/IFP35_dom"/>
</dbReference>
<evidence type="ECO:0000256" key="6">
    <source>
        <dbReference type="ARBA" id="ARBA00022525"/>
    </source>
</evidence>
<evidence type="ECO:0000256" key="10">
    <source>
        <dbReference type="SAM" id="Coils"/>
    </source>
</evidence>
<organism evidence="13 14">
    <name type="scientific">Pogona vitticeps</name>
    <name type="common">central bearded dragon</name>
    <dbReference type="NCBI Taxonomy" id="103695"/>
    <lineage>
        <taxon>Eukaryota</taxon>
        <taxon>Metazoa</taxon>
        <taxon>Chordata</taxon>
        <taxon>Craniata</taxon>
        <taxon>Vertebrata</taxon>
        <taxon>Euteleostomi</taxon>
        <taxon>Lepidosauria</taxon>
        <taxon>Squamata</taxon>
        <taxon>Bifurcata</taxon>
        <taxon>Unidentata</taxon>
        <taxon>Episquamata</taxon>
        <taxon>Toxicofera</taxon>
        <taxon>Iguania</taxon>
        <taxon>Acrodonta</taxon>
        <taxon>Agamidae</taxon>
        <taxon>Amphibolurinae</taxon>
        <taxon>Pogona</taxon>
    </lineage>
</organism>
<keyword evidence="13" id="KW-1185">Reference proteome</keyword>
<feature type="domain" description="Nmi/IFP 35" evidence="12">
    <location>
        <begin position="220"/>
        <end position="285"/>
    </location>
</feature>
<reference evidence="14" key="2">
    <citation type="submission" date="2025-08" db="UniProtKB">
        <authorList>
            <consortium name="RefSeq"/>
        </authorList>
    </citation>
    <scope>IDENTIFICATION</scope>
</reference>
<dbReference type="InterPro" id="IPR009938">
    <property type="entry name" value="Nmi/IFP35_N"/>
</dbReference>
<name>A0A6J0UV40_9SAUR</name>
<dbReference type="Proteomes" id="UP001652642">
    <property type="component" value="Chromosome 1"/>
</dbReference>